<protein>
    <submittedName>
        <fullName evidence="2">Uncharacterized protein</fullName>
    </submittedName>
</protein>
<evidence type="ECO:0000313" key="4">
    <source>
        <dbReference type="Proteomes" id="UP000078595"/>
    </source>
</evidence>
<gene>
    <name evidence="2" type="ORF">I303_02521</name>
    <name evidence="3" type="ORF">I303_102507</name>
</gene>
<reference evidence="3" key="2">
    <citation type="submission" date="2013-07" db="EMBL/GenBank/DDBJ databases">
        <authorList>
            <consortium name="The Broad Institute Genome Sequencing Platform"/>
            <person name="Cuomo C."/>
            <person name="Litvintseva A."/>
            <person name="Chen Y."/>
            <person name="Heitman J."/>
            <person name="Sun S."/>
            <person name="Springer D."/>
            <person name="Dromer F."/>
            <person name="Young S.K."/>
            <person name="Zeng Q."/>
            <person name="Gargeya S."/>
            <person name="Fitzgerald M."/>
            <person name="Abouelleil A."/>
            <person name="Alvarado L."/>
            <person name="Berlin A.M."/>
            <person name="Chapman S.B."/>
            <person name="Dewar J."/>
            <person name="Goldberg J."/>
            <person name="Griggs A."/>
            <person name="Gujja S."/>
            <person name="Hansen M."/>
            <person name="Howarth C."/>
            <person name="Imamovic A."/>
            <person name="Larimer J."/>
            <person name="McCowan C."/>
            <person name="Murphy C."/>
            <person name="Pearson M."/>
            <person name="Priest M."/>
            <person name="Roberts A."/>
            <person name="Saif S."/>
            <person name="Shea T."/>
            <person name="Sykes S."/>
            <person name="Wortman J."/>
            <person name="Nusbaum C."/>
            <person name="Birren B."/>
        </authorList>
    </citation>
    <scope>NUCLEOTIDE SEQUENCE</scope>
    <source>
        <strain evidence="3">CBS 10117</strain>
    </source>
</reference>
<dbReference type="EMBL" id="KI894029">
    <property type="protein sequence ID" value="OBR86513.1"/>
    <property type="molecule type" value="Genomic_DNA"/>
</dbReference>
<dbReference type="AlphaFoldDB" id="A0A1A6A8X9"/>
<name>A0A1A6A8X9_9TREE</name>
<dbReference type="VEuPathDB" id="FungiDB:I303_02521"/>
<sequence>MDHQSAQQIKGSNIPVYTEVATSYLAAGVIGYILGRLHEDHNRRNAEMAERESKRKKQQEEREKQEQERKDKEEKEYRLAVLNGIRVMGGQSKLFSLSSIDRYS</sequence>
<reference evidence="2" key="1">
    <citation type="submission" date="2013-07" db="EMBL/GenBank/DDBJ databases">
        <title>The Genome Sequence of Cryptococcus dejecticola CBS10117.</title>
        <authorList>
            <consortium name="The Broad Institute Genome Sequencing Platform"/>
            <person name="Cuomo C."/>
            <person name="Litvintseva A."/>
            <person name="Chen Y."/>
            <person name="Heitman J."/>
            <person name="Sun S."/>
            <person name="Springer D."/>
            <person name="Dromer F."/>
            <person name="Young S.K."/>
            <person name="Zeng Q."/>
            <person name="Gargeya S."/>
            <person name="Fitzgerald M."/>
            <person name="Abouelleil A."/>
            <person name="Alvarado L."/>
            <person name="Berlin A.M."/>
            <person name="Chapman S.B."/>
            <person name="Dewar J."/>
            <person name="Goldberg J."/>
            <person name="Griggs A."/>
            <person name="Gujja S."/>
            <person name="Hansen M."/>
            <person name="Howarth C."/>
            <person name="Imamovic A."/>
            <person name="Larimer J."/>
            <person name="McCowan C."/>
            <person name="Murphy C."/>
            <person name="Pearson M."/>
            <person name="Priest M."/>
            <person name="Roberts A."/>
            <person name="Saif S."/>
            <person name="Shea T."/>
            <person name="Sykes S."/>
            <person name="Wortman J."/>
            <person name="Nusbaum C."/>
            <person name="Birren B."/>
        </authorList>
    </citation>
    <scope>NUCLEOTIDE SEQUENCE [LARGE SCALE GENOMIC DNA]</scope>
    <source>
        <strain evidence="2">CBS 10117</strain>
    </source>
</reference>
<dbReference type="RefSeq" id="XP_018264355.1">
    <property type="nucleotide sequence ID" value="XM_018405861.1"/>
</dbReference>
<dbReference type="GeneID" id="28966220"/>
<dbReference type="KEGG" id="kdj:28966220"/>
<accession>A0A1A6A8X9</accession>
<feature type="region of interest" description="Disordered" evidence="1">
    <location>
        <begin position="41"/>
        <end position="75"/>
    </location>
</feature>
<dbReference type="EMBL" id="CP144532">
    <property type="protein sequence ID" value="WWC59944.1"/>
    <property type="molecule type" value="Genomic_DNA"/>
</dbReference>
<reference evidence="3" key="3">
    <citation type="submission" date="2024-02" db="EMBL/GenBank/DDBJ databases">
        <title>Comparative genomics of Cryptococcus and Kwoniella reveals pathogenesis evolution and contrasting modes of karyotype evolution via chromosome fusion or intercentromeric recombination.</title>
        <authorList>
            <person name="Coelho M.A."/>
            <person name="David-Palma M."/>
            <person name="Shea T."/>
            <person name="Bowers K."/>
            <person name="McGinley-Smith S."/>
            <person name="Mohammad A.W."/>
            <person name="Gnirke A."/>
            <person name="Yurkov A.M."/>
            <person name="Nowrousian M."/>
            <person name="Sun S."/>
            <person name="Cuomo C.A."/>
            <person name="Heitman J."/>
        </authorList>
    </citation>
    <scope>NUCLEOTIDE SEQUENCE</scope>
    <source>
        <strain evidence="3">CBS 10117</strain>
    </source>
</reference>
<organism evidence="2">
    <name type="scientific">Kwoniella dejecticola CBS 10117</name>
    <dbReference type="NCBI Taxonomy" id="1296121"/>
    <lineage>
        <taxon>Eukaryota</taxon>
        <taxon>Fungi</taxon>
        <taxon>Dikarya</taxon>
        <taxon>Basidiomycota</taxon>
        <taxon>Agaricomycotina</taxon>
        <taxon>Tremellomycetes</taxon>
        <taxon>Tremellales</taxon>
        <taxon>Cryptococcaceae</taxon>
        <taxon>Kwoniella</taxon>
    </lineage>
</organism>
<keyword evidence="4" id="KW-1185">Reference proteome</keyword>
<evidence type="ECO:0000313" key="2">
    <source>
        <dbReference type="EMBL" id="OBR86513.1"/>
    </source>
</evidence>
<evidence type="ECO:0000256" key="1">
    <source>
        <dbReference type="SAM" id="MobiDB-lite"/>
    </source>
</evidence>
<evidence type="ECO:0000313" key="3">
    <source>
        <dbReference type="EMBL" id="WWC59944.1"/>
    </source>
</evidence>
<dbReference type="Proteomes" id="UP000078595">
    <property type="component" value="Chromosome 3"/>
</dbReference>
<proteinExistence type="predicted"/>